<proteinExistence type="predicted"/>
<evidence type="ECO:0000313" key="1">
    <source>
        <dbReference type="EMBL" id="KAI3704152.1"/>
    </source>
</evidence>
<dbReference type="EMBL" id="CM042042">
    <property type="protein sequence ID" value="KAI3704152.1"/>
    <property type="molecule type" value="Genomic_DNA"/>
</dbReference>
<name>A0ACB9A1R4_9ASTR</name>
<protein>
    <submittedName>
        <fullName evidence="1">Uncharacterized protein</fullName>
    </submittedName>
</protein>
<organism evidence="1 2">
    <name type="scientific">Smallanthus sonchifolius</name>
    <dbReference type="NCBI Taxonomy" id="185202"/>
    <lineage>
        <taxon>Eukaryota</taxon>
        <taxon>Viridiplantae</taxon>
        <taxon>Streptophyta</taxon>
        <taxon>Embryophyta</taxon>
        <taxon>Tracheophyta</taxon>
        <taxon>Spermatophyta</taxon>
        <taxon>Magnoliopsida</taxon>
        <taxon>eudicotyledons</taxon>
        <taxon>Gunneridae</taxon>
        <taxon>Pentapetalae</taxon>
        <taxon>asterids</taxon>
        <taxon>campanulids</taxon>
        <taxon>Asterales</taxon>
        <taxon>Asteraceae</taxon>
        <taxon>Asteroideae</taxon>
        <taxon>Heliantheae alliance</taxon>
        <taxon>Millerieae</taxon>
        <taxon>Smallanthus</taxon>
    </lineage>
</organism>
<reference evidence="2" key="1">
    <citation type="journal article" date="2022" name="Mol. Ecol. Resour.">
        <title>The genomes of chicory, endive, great burdock and yacon provide insights into Asteraceae palaeo-polyploidization history and plant inulin production.</title>
        <authorList>
            <person name="Fan W."/>
            <person name="Wang S."/>
            <person name="Wang H."/>
            <person name="Wang A."/>
            <person name="Jiang F."/>
            <person name="Liu H."/>
            <person name="Zhao H."/>
            <person name="Xu D."/>
            <person name="Zhang Y."/>
        </authorList>
    </citation>
    <scope>NUCLEOTIDE SEQUENCE [LARGE SCALE GENOMIC DNA]</scope>
    <source>
        <strain evidence="2">cv. Yunnan</strain>
    </source>
</reference>
<accession>A0ACB9A1R4</accession>
<keyword evidence="2" id="KW-1185">Reference proteome</keyword>
<evidence type="ECO:0000313" key="2">
    <source>
        <dbReference type="Proteomes" id="UP001056120"/>
    </source>
</evidence>
<reference evidence="1 2" key="2">
    <citation type="journal article" date="2022" name="Mol. Ecol. Resour.">
        <title>The genomes of chicory, endive, great burdock and yacon provide insights into Asteraceae paleo-polyploidization history and plant inulin production.</title>
        <authorList>
            <person name="Fan W."/>
            <person name="Wang S."/>
            <person name="Wang H."/>
            <person name="Wang A."/>
            <person name="Jiang F."/>
            <person name="Liu H."/>
            <person name="Zhao H."/>
            <person name="Xu D."/>
            <person name="Zhang Y."/>
        </authorList>
    </citation>
    <scope>NUCLEOTIDE SEQUENCE [LARGE SCALE GENOMIC DNA]</scope>
    <source>
        <strain evidence="2">cv. Yunnan</strain>
        <tissue evidence="1">Leaves</tissue>
    </source>
</reference>
<sequence length="71" mass="8551">MGDRLLFFCSQIPIDDSSSHRLRLEVLKWITDGTTADNTYKKDNTKQMRKMRFMFLRNLRKNFAYQFIIGQ</sequence>
<comment type="caution">
    <text evidence="1">The sequence shown here is derived from an EMBL/GenBank/DDBJ whole genome shotgun (WGS) entry which is preliminary data.</text>
</comment>
<dbReference type="Proteomes" id="UP001056120">
    <property type="component" value="Linkage Group LG25"/>
</dbReference>
<gene>
    <name evidence="1" type="ORF">L1987_74367</name>
</gene>